<dbReference type="RefSeq" id="WP_184838070.1">
    <property type="nucleotide sequence ID" value="NZ_JACHMN010000002.1"/>
</dbReference>
<dbReference type="EMBL" id="JACHMN010000002">
    <property type="protein sequence ID" value="MBB5870585.1"/>
    <property type="molecule type" value="Genomic_DNA"/>
</dbReference>
<evidence type="ECO:0000313" key="2">
    <source>
        <dbReference type="Proteomes" id="UP000587527"/>
    </source>
</evidence>
<evidence type="ECO:0000313" key="1">
    <source>
        <dbReference type="EMBL" id="MBB5870585.1"/>
    </source>
</evidence>
<protein>
    <submittedName>
        <fullName evidence="1">Uncharacterized protein</fullName>
    </submittedName>
</protein>
<name>A0A841BSA7_9ACTN</name>
<comment type="caution">
    <text evidence="1">The sequence shown here is derived from an EMBL/GenBank/DDBJ whole genome shotgun (WGS) entry which is preliminary data.</text>
</comment>
<dbReference type="AlphaFoldDB" id="A0A841BSA7"/>
<keyword evidence="2" id="KW-1185">Reference proteome</keyword>
<proteinExistence type="predicted"/>
<dbReference type="Proteomes" id="UP000587527">
    <property type="component" value="Unassembled WGS sequence"/>
</dbReference>
<sequence>MASIQIVYGAGATATLVNQGPGQVDQAIAILSDPSQVITVPIDGGRVVIPVRAVTALRITEK</sequence>
<reference evidence="1 2" key="1">
    <citation type="submission" date="2020-08" db="EMBL/GenBank/DDBJ databases">
        <title>Sequencing the genomes of 1000 actinobacteria strains.</title>
        <authorList>
            <person name="Klenk H.-P."/>
        </authorList>
    </citation>
    <scope>NUCLEOTIDE SEQUENCE [LARGE SCALE GENOMIC DNA]</scope>
    <source>
        <strain evidence="1 2">DSM 45362</strain>
    </source>
</reference>
<accession>A0A841BSA7</accession>
<gene>
    <name evidence="1" type="ORF">F4553_003964</name>
</gene>
<organism evidence="1 2">
    <name type="scientific">Allocatelliglobosispora scoriae</name>
    <dbReference type="NCBI Taxonomy" id="643052"/>
    <lineage>
        <taxon>Bacteria</taxon>
        <taxon>Bacillati</taxon>
        <taxon>Actinomycetota</taxon>
        <taxon>Actinomycetes</taxon>
        <taxon>Micromonosporales</taxon>
        <taxon>Micromonosporaceae</taxon>
        <taxon>Allocatelliglobosispora</taxon>
    </lineage>
</organism>